<comment type="catalytic activity">
    <reaction evidence="10 11">
        <text>5-amino-1-(5-phospho-D-ribosyl)imidazole-4-carboxylate + L-aspartate + ATP = (2S)-2-[5-amino-1-(5-phospho-beta-D-ribosyl)imidazole-4-carboxamido]succinate + ADP + phosphate + 2 H(+)</text>
        <dbReference type="Rhea" id="RHEA:22628"/>
        <dbReference type="ChEBI" id="CHEBI:15378"/>
        <dbReference type="ChEBI" id="CHEBI:29991"/>
        <dbReference type="ChEBI" id="CHEBI:30616"/>
        <dbReference type="ChEBI" id="CHEBI:43474"/>
        <dbReference type="ChEBI" id="CHEBI:58443"/>
        <dbReference type="ChEBI" id="CHEBI:77657"/>
        <dbReference type="ChEBI" id="CHEBI:456216"/>
        <dbReference type="EC" id="6.3.2.6"/>
    </reaction>
</comment>
<dbReference type="CDD" id="cd01415">
    <property type="entry name" value="SAICAR_synt_PurC"/>
    <property type="match status" value="1"/>
</dbReference>
<dbReference type="EMBL" id="CP132508">
    <property type="protein sequence ID" value="WPD18196.1"/>
    <property type="molecule type" value="Genomic_DNA"/>
</dbReference>
<evidence type="ECO:0000259" key="12">
    <source>
        <dbReference type="Pfam" id="PF01259"/>
    </source>
</evidence>
<gene>
    <name evidence="11" type="primary">purC</name>
    <name evidence="13" type="ORF">Q5761_07310</name>
</gene>
<dbReference type="HAMAP" id="MF_00137">
    <property type="entry name" value="SAICAR_synth"/>
    <property type="match status" value="1"/>
</dbReference>
<dbReference type="PANTHER" id="PTHR43599">
    <property type="entry name" value="MULTIFUNCTIONAL PROTEIN ADE2"/>
    <property type="match status" value="1"/>
</dbReference>
<name>A0ABZ0QL25_9FIRM</name>
<keyword evidence="6 11" id="KW-0547">Nucleotide-binding</keyword>
<keyword evidence="7 11" id="KW-0658">Purine biosynthesis</keyword>
<evidence type="ECO:0000256" key="7">
    <source>
        <dbReference type="ARBA" id="ARBA00022755"/>
    </source>
</evidence>
<reference evidence="13 14" key="1">
    <citation type="submission" date="2023-08" db="EMBL/GenBank/DDBJ databases">
        <title>Genome sequence of Thermaerobacter compostii strain Ins1, a spore-forming filamentous bacterium isolated from a deep geothermal reservoir.</title>
        <authorList>
            <person name="Bregnard D."/>
            <person name="Gonzalez D."/>
            <person name="Junier P."/>
        </authorList>
    </citation>
    <scope>NUCLEOTIDE SEQUENCE [LARGE SCALE GENOMIC DNA]</scope>
    <source>
        <strain evidence="13 14">Ins1</strain>
    </source>
</reference>
<keyword evidence="5 11" id="KW-0436">Ligase</keyword>
<dbReference type="RefSeq" id="WP_318750052.1">
    <property type="nucleotide sequence ID" value="NZ_CP132508.1"/>
</dbReference>
<accession>A0ABZ0QL25</accession>
<evidence type="ECO:0000256" key="1">
    <source>
        <dbReference type="ARBA" id="ARBA00004672"/>
    </source>
</evidence>
<dbReference type="InterPro" id="IPR018236">
    <property type="entry name" value="SAICAR_synthetase_CS"/>
</dbReference>
<evidence type="ECO:0000256" key="4">
    <source>
        <dbReference type="ARBA" id="ARBA00016460"/>
    </source>
</evidence>
<dbReference type="InterPro" id="IPR050089">
    <property type="entry name" value="SAICAR_synthetase"/>
</dbReference>
<comment type="pathway">
    <text evidence="1 11">Purine metabolism; IMP biosynthesis via de novo pathway; 5-amino-1-(5-phospho-D-ribosyl)imidazole-4-carboxamide from 5-amino-1-(5-phospho-D-ribosyl)imidazole-4-carboxylate: step 1/2.</text>
</comment>
<keyword evidence="14" id="KW-1185">Reference proteome</keyword>
<dbReference type="PANTHER" id="PTHR43599:SF3">
    <property type="entry name" value="SI:DKEY-6E2.2"/>
    <property type="match status" value="1"/>
</dbReference>
<dbReference type="SUPFAM" id="SSF56104">
    <property type="entry name" value="SAICAR synthase-like"/>
    <property type="match status" value="1"/>
</dbReference>
<protein>
    <recommendedName>
        <fullName evidence="4 11">Phosphoribosylaminoimidazole-succinocarboxamide synthase</fullName>
        <ecNumber evidence="3 11">6.3.2.6</ecNumber>
    </recommendedName>
    <alternativeName>
        <fullName evidence="9 11">SAICAR synthetase</fullName>
    </alternativeName>
</protein>
<dbReference type="InterPro" id="IPR001636">
    <property type="entry name" value="SAICAR_synth"/>
</dbReference>
<dbReference type="InterPro" id="IPR028923">
    <property type="entry name" value="SAICAR_synt/ADE2_N"/>
</dbReference>
<dbReference type="Pfam" id="PF01259">
    <property type="entry name" value="SAICAR_synt"/>
    <property type="match status" value="1"/>
</dbReference>
<dbReference type="GO" id="GO:0004639">
    <property type="term" value="F:phosphoribosylaminoimidazolesuccinocarboxamide synthase activity"/>
    <property type="evidence" value="ECO:0007669"/>
    <property type="project" value="UniProtKB-EC"/>
</dbReference>
<dbReference type="InterPro" id="IPR033934">
    <property type="entry name" value="SAICAR_synt_PurC"/>
</dbReference>
<dbReference type="Proteomes" id="UP001304683">
    <property type="component" value="Chromosome"/>
</dbReference>
<dbReference type="PROSITE" id="PS01057">
    <property type="entry name" value="SAICAR_SYNTHETASE_1"/>
    <property type="match status" value="1"/>
</dbReference>
<evidence type="ECO:0000256" key="6">
    <source>
        <dbReference type="ARBA" id="ARBA00022741"/>
    </source>
</evidence>
<organism evidence="13 14">
    <name type="scientific">Thermaerobacter composti</name>
    <dbReference type="NCBI Taxonomy" id="554949"/>
    <lineage>
        <taxon>Bacteria</taxon>
        <taxon>Bacillati</taxon>
        <taxon>Bacillota</taxon>
        <taxon>Clostridia</taxon>
        <taxon>Eubacteriales</taxon>
        <taxon>Clostridiales Family XVII. Incertae Sedis</taxon>
        <taxon>Thermaerobacter</taxon>
    </lineage>
</organism>
<evidence type="ECO:0000313" key="14">
    <source>
        <dbReference type="Proteomes" id="UP001304683"/>
    </source>
</evidence>
<dbReference type="Gene3D" id="3.30.470.20">
    <property type="entry name" value="ATP-grasp fold, B domain"/>
    <property type="match status" value="1"/>
</dbReference>
<keyword evidence="8 11" id="KW-0067">ATP-binding</keyword>
<evidence type="ECO:0000256" key="5">
    <source>
        <dbReference type="ARBA" id="ARBA00022598"/>
    </source>
</evidence>
<evidence type="ECO:0000313" key="13">
    <source>
        <dbReference type="EMBL" id="WPD18196.1"/>
    </source>
</evidence>
<proteinExistence type="inferred from homology"/>
<feature type="domain" description="SAICAR synthetase/ADE2 N-terminal" evidence="12">
    <location>
        <begin position="15"/>
        <end position="239"/>
    </location>
</feature>
<dbReference type="NCBIfam" id="TIGR00081">
    <property type="entry name" value="purC"/>
    <property type="match status" value="1"/>
</dbReference>
<sequence>MALPQAQIPPRGERLYEGKAKVVYATADPGLVRIYFKDDATAFDGRKRGTIGEKGRLNARIAAHLFRVVEAGGVPTHLVAVAGEQELLARRVAIIPLEVVVRNVVAGSLARRLGLAPGQVLEEPVLELYYKRDDLGDPLINRAHVRLLGIATAEELDRIEALALAVNRILRPYLAERDLILVDFKLEFGRSGDDILLADEISPDTCRLWDRSTGEPLDKDRFRHDLGGVADAYAEVWRRLEARG</sequence>
<evidence type="ECO:0000256" key="2">
    <source>
        <dbReference type="ARBA" id="ARBA00010190"/>
    </source>
</evidence>
<comment type="similarity">
    <text evidence="2 11">Belongs to the SAICAR synthetase family.</text>
</comment>
<evidence type="ECO:0000256" key="9">
    <source>
        <dbReference type="ARBA" id="ARBA00030409"/>
    </source>
</evidence>
<evidence type="ECO:0000256" key="3">
    <source>
        <dbReference type="ARBA" id="ARBA00012217"/>
    </source>
</evidence>
<dbReference type="Gene3D" id="3.30.200.20">
    <property type="entry name" value="Phosphorylase Kinase, domain 1"/>
    <property type="match status" value="1"/>
</dbReference>
<dbReference type="PROSITE" id="PS01058">
    <property type="entry name" value="SAICAR_SYNTHETASE_2"/>
    <property type="match status" value="1"/>
</dbReference>
<evidence type="ECO:0000256" key="8">
    <source>
        <dbReference type="ARBA" id="ARBA00022840"/>
    </source>
</evidence>
<evidence type="ECO:0000256" key="10">
    <source>
        <dbReference type="ARBA" id="ARBA00048475"/>
    </source>
</evidence>
<evidence type="ECO:0000256" key="11">
    <source>
        <dbReference type="HAMAP-Rule" id="MF_00137"/>
    </source>
</evidence>
<dbReference type="EC" id="6.3.2.6" evidence="3 11"/>